<dbReference type="Proteomes" id="UP001178461">
    <property type="component" value="Chromosome 13"/>
</dbReference>
<proteinExistence type="predicted"/>
<dbReference type="AlphaFoldDB" id="A0AA35PMJ1"/>
<evidence type="ECO:0000313" key="1">
    <source>
        <dbReference type="EMBL" id="CAI5791380.1"/>
    </source>
</evidence>
<name>A0AA35PMJ1_9SAUR</name>
<gene>
    <name evidence="1" type="ORF">PODLI_1B039215</name>
</gene>
<keyword evidence="2" id="KW-1185">Reference proteome</keyword>
<protein>
    <submittedName>
        <fullName evidence="1">Uncharacterized protein</fullName>
    </submittedName>
</protein>
<reference evidence="1" key="1">
    <citation type="submission" date="2022-12" db="EMBL/GenBank/DDBJ databases">
        <authorList>
            <person name="Alioto T."/>
            <person name="Alioto T."/>
            <person name="Gomez Garrido J."/>
        </authorList>
    </citation>
    <scope>NUCLEOTIDE SEQUENCE</scope>
</reference>
<accession>A0AA35PMJ1</accession>
<evidence type="ECO:0000313" key="2">
    <source>
        <dbReference type="Proteomes" id="UP001178461"/>
    </source>
</evidence>
<sequence length="149" mass="16780">MTTMTKKKKKSYALTFFFLLCVRSFGVPSPVLFFPPDLLPLLFRPAKCFLGPLPLKTKMDKNFKKLMEVETCGVEKGGLQKKKERIPHKNNQTNYIRGVQRGWAPTAAHPPRPPCFPQTAPLLPTTLHPRMGRGEMSFCCVFKGGDGVQ</sequence>
<organism evidence="1 2">
    <name type="scientific">Podarcis lilfordi</name>
    <name type="common">Lilford's wall lizard</name>
    <dbReference type="NCBI Taxonomy" id="74358"/>
    <lineage>
        <taxon>Eukaryota</taxon>
        <taxon>Metazoa</taxon>
        <taxon>Chordata</taxon>
        <taxon>Craniata</taxon>
        <taxon>Vertebrata</taxon>
        <taxon>Euteleostomi</taxon>
        <taxon>Lepidosauria</taxon>
        <taxon>Squamata</taxon>
        <taxon>Bifurcata</taxon>
        <taxon>Unidentata</taxon>
        <taxon>Episquamata</taxon>
        <taxon>Laterata</taxon>
        <taxon>Lacertibaenia</taxon>
        <taxon>Lacertidae</taxon>
        <taxon>Podarcis</taxon>
    </lineage>
</organism>
<dbReference type="EMBL" id="OX395138">
    <property type="protein sequence ID" value="CAI5791380.1"/>
    <property type="molecule type" value="Genomic_DNA"/>
</dbReference>